<dbReference type="SUPFAM" id="SSF51294">
    <property type="entry name" value="Hedgehog/intein (Hint) domain"/>
    <property type="match status" value="1"/>
</dbReference>
<organism evidence="2 4">
    <name type="scientific">Acetobacter cerevisiae</name>
    <dbReference type="NCBI Taxonomy" id="178900"/>
    <lineage>
        <taxon>Bacteria</taxon>
        <taxon>Pseudomonadati</taxon>
        <taxon>Pseudomonadota</taxon>
        <taxon>Alphaproteobacteria</taxon>
        <taxon>Acetobacterales</taxon>
        <taxon>Acetobacteraceae</taxon>
        <taxon>Acetobacter</taxon>
    </lineage>
</organism>
<dbReference type="EMBL" id="JAMYZR010000012">
    <property type="protein sequence ID" value="MCP1246204.1"/>
    <property type="molecule type" value="Genomic_DNA"/>
</dbReference>
<dbReference type="RefSeq" id="WP_062144694.1">
    <property type="nucleotide sequence ID" value="NZ_JAMYZR010000012.1"/>
</dbReference>
<dbReference type="InterPro" id="IPR036844">
    <property type="entry name" value="Hint_dom_sf"/>
</dbReference>
<sequence length="641" mass="67611">MGTSYTATYVWTGAGDGTSWADTNNWTYYDSNGNPTTYPLTWVNGQQVAVPPGTSSTWASVAFPSNATVDLGGQTYAGVSNMTVDSGAAVTLENGTLSANGLTVADTGTLALSGTNTTLNAPSSAAIDGTLGIAGGATVSLNGSVAGTVVFGDAPEGTHNTLVLNNPSLTVGSVQNFTPADSVVVEKSGYPHVRWIQEGSSNTYTLVAFDGNWTQNAIVSSVSFAPKLNADGTTATDTDGNTVYYSPQDLSPATTSAGTIDGNHGDAQHKGSTYYQNAGLTYDSSAQTATVTCFLAGSLIRTAKGDVAVEDVRVGDLVLTVPTGQDVYQPVIWAGYQTATVRADLPDDEAGYPVRIRAGAIADGVPYEDLLITPEHCLFLNGRFVPVRMLVNGSSIFYDRSLTQYTYYHVETAQHAVIMANGMLTESYLDTGNRGRFTQAGKVATLGAGPRNWAQHAAVPLAVTREEVEPLFRALATRAAQADAGCDETGLHSPELTHDADLHLETVCGKTIRKIRERDGMVSFMLPAGVTQVRLVSRASRPCDVEGPFVDDRRMLGVLVGDILIQEGNLAPCSISPPKQTSALPGWHASEPNGARWTDGYALLEVPTTLPHALRVLTVNILSAGPYVREDTPLCRCCVNH</sequence>
<dbReference type="InterPro" id="IPR028992">
    <property type="entry name" value="Hedgehog/Intein_dom"/>
</dbReference>
<dbReference type="AlphaFoldDB" id="A0A149UQ42"/>
<dbReference type="Proteomes" id="UP000075312">
    <property type="component" value="Unassembled WGS sequence"/>
</dbReference>
<evidence type="ECO:0000313" key="4">
    <source>
        <dbReference type="Proteomes" id="UP000075312"/>
    </source>
</evidence>
<gene>
    <name evidence="2" type="ORF">AD952_13720</name>
    <name evidence="3" type="ORF">NKW54_09645</name>
</gene>
<feature type="domain" description="Hedgehog/Intein (Hint)" evidence="1">
    <location>
        <begin position="292"/>
        <end position="431"/>
    </location>
</feature>
<evidence type="ECO:0000259" key="1">
    <source>
        <dbReference type="Pfam" id="PF13403"/>
    </source>
</evidence>
<comment type="caution">
    <text evidence="2">The sequence shown here is derived from an EMBL/GenBank/DDBJ whole genome shotgun (WGS) entry which is preliminary data.</text>
</comment>
<keyword evidence="5" id="KW-1185">Reference proteome</keyword>
<name>A0A149UQ42_9PROT</name>
<dbReference type="EMBL" id="LHZY01000091">
    <property type="protein sequence ID" value="KXV70111.1"/>
    <property type="molecule type" value="Genomic_DNA"/>
</dbReference>
<evidence type="ECO:0000313" key="5">
    <source>
        <dbReference type="Proteomes" id="UP001523543"/>
    </source>
</evidence>
<dbReference type="PATRIC" id="fig|178900.6.peg.2007"/>
<evidence type="ECO:0000313" key="3">
    <source>
        <dbReference type="EMBL" id="MCP1246204.1"/>
    </source>
</evidence>
<protein>
    <submittedName>
        <fullName evidence="3">Hint domain-containing protein</fullName>
    </submittedName>
</protein>
<reference evidence="2 4" key="1">
    <citation type="submission" date="2015-06" db="EMBL/GenBank/DDBJ databases">
        <title>Improved classification and identification of acetic acid bacteria using matrix-assisted laser desorption/ionization time-of-flight mass spectrometry; Gluconobacter nephelii and Gluconobacter uchimurae are later heterotypic synonyms of Gluconobacter japonicus and Gluconobacter oxydans, respectively.</title>
        <authorList>
            <person name="Li L."/>
            <person name="Cleenwerck I."/>
            <person name="De Vuyst L."/>
            <person name="Vandamme P."/>
        </authorList>
    </citation>
    <scope>NUCLEOTIDE SEQUENCE [LARGE SCALE GENOMIC DNA]</scope>
    <source>
        <strain evidence="2 4">LMG 1608</strain>
    </source>
</reference>
<reference evidence="3 5" key="2">
    <citation type="submission" date="2022-06" db="EMBL/GenBank/DDBJ databases">
        <title>Acetobacer genomes from food samples.</title>
        <authorList>
            <person name="Sombolestani A."/>
        </authorList>
    </citation>
    <scope>NUCLEOTIDE SEQUENCE [LARGE SCALE GENOMIC DNA]</scope>
    <source>
        <strain evidence="3 5">R-83281</strain>
    </source>
</reference>
<accession>A0A149UQ42</accession>
<dbReference type="Gene3D" id="2.170.16.10">
    <property type="entry name" value="Hedgehog/Intein (Hint) domain"/>
    <property type="match status" value="1"/>
</dbReference>
<proteinExistence type="predicted"/>
<evidence type="ECO:0000313" key="2">
    <source>
        <dbReference type="EMBL" id="KXV70111.1"/>
    </source>
</evidence>
<dbReference type="Proteomes" id="UP001523543">
    <property type="component" value="Unassembled WGS sequence"/>
</dbReference>
<dbReference type="Pfam" id="PF13403">
    <property type="entry name" value="Hint_2"/>
    <property type="match status" value="1"/>
</dbReference>